<proteinExistence type="predicted"/>
<reference evidence="2" key="1">
    <citation type="submission" date="2015-04" db="EMBL/GenBank/DDBJ databases">
        <authorList>
            <person name="Mushtaq Mamoona"/>
        </authorList>
    </citation>
    <scope>NUCLEOTIDE SEQUENCE [LARGE SCALE GENOMIC DNA]</scope>
    <source>
        <strain evidence="2">AN4859/03</strain>
    </source>
</reference>
<dbReference type="RefSeq" id="WP_053082771.1">
    <property type="nucleotide sequence ID" value="NZ_CVLB01000003.1"/>
</dbReference>
<accession>A0A0G4KA44</accession>
<dbReference type="Proteomes" id="UP000043763">
    <property type="component" value="Unassembled WGS sequence"/>
</dbReference>
<gene>
    <name evidence="1" type="ORF">BRSU_2585</name>
</gene>
<protein>
    <submittedName>
        <fullName evidence="1">Hypothetical membrane protein</fullName>
    </submittedName>
</protein>
<sequence length="83" mass="9714">MKDREIKSTIITLFLISIFLFSLIYFVHAKNVDRRFDKILENYTNHLQSIITNNTNTVINLDTKILESSMSEIMKNSNNVLSF</sequence>
<evidence type="ECO:0000313" key="2">
    <source>
        <dbReference type="Proteomes" id="UP000043763"/>
    </source>
</evidence>
<keyword evidence="2" id="KW-1185">Reference proteome</keyword>
<dbReference type="AlphaFoldDB" id="A0A0G4KA44"/>
<organism evidence="1 2">
    <name type="scientific">Brachyspira suanatina</name>
    <dbReference type="NCBI Taxonomy" id="381802"/>
    <lineage>
        <taxon>Bacteria</taxon>
        <taxon>Pseudomonadati</taxon>
        <taxon>Spirochaetota</taxon>
        <taxon>Spirochaetia</taxon>
        <taxon>Brachyspirales</taxon>
        <taxon>Brachyspiraceae</taxon>
        <taxon>Brachyspira</taxon>
    </lineage>
</organism>
<name>A0A0G4KA44_9SPIR</name>
<evidence type="ECO:0000313" key="1">
    <source>
        <dbReference type="EMBL" id="CRF35333.1"/>
    </source>
</evidence>
<dbReference type="EMBL" id="CVLB01000003">
    <property type="protein sequence ID" value="CRF35333.1"/>
    <property type="molecule type" value="Genomic_DNA"/>
</dbReference>